<protein>
    <recommendedName>
        <fullName evidence="1">RNase H type-1 domain-containing protein</fullName>
    </recommendedName>
</protein>
<dbReference type="InterPro" id="IPR002156">
    <property type="entry name" value="RNaseH_domain"/>
</dbReference>
<dbReference type="Pfam" id="PF13456">
    <property type="entry name" value="RVT_3"/>
    <property type="match status" value="1"/>
</dbReference>
<evidence type="ECO:0000313" key="2">
    <source>
        <dbReference type="EMBL" id="KAK8561774.1"/>
    </source>
</evidence>
<evidence type="ECO:0000313" key="3">
    <source>
        <dbReference type="Proteomes" id="UP001472677"/>
    </source>
</evidence>
<reference evidence="2 3" key="1">
    <citation type="journal article" date="2024" name="G3 (Bethesda)">
        <title>Genome assembly of Hibiscus sabdariffa L. provides insights into metabolisms of medicinal natural products.</title>
        <authorList>
            <person name="Kim T."/>
        </authorList>
    </citation>
    <scope>NUCLEOTIDE SEQUENCE [LARGE SCALE GENOMIC DNA]</scope>
    <source>
        <strain evidence="2">TK-2024</strain>
        <tissue evidence="2">Old leaves</tissue>
    </source>
</reference>
<evidence type="ECO:0000259" key="1">
    <source>
        <dbReference type="Pfam" id="PF13456"/>
    </source>
</evidence>
<gene>
    <name evidence="2" type="ORF">V6N12_048834</name>
</gene>
<organism evidence="2 3">
    <name type="scientific">Hibiscus sabdariffa</name>
    <name type="common">roselle</name>
    <dbReference type="NCBI Taxonomy" id="183260"/>
    <lineage>
        <taxon>Eukaryota</taxon>
        <taxon>Viridiplantae</taxon>
        <taxon>Streptophyta</taxon>
        <taxon>Embryophyta</taxon>
        <taxon>Tracheophyta</taxon>
        <taxon>Spermatophyta</taxon>
        <taxon>Magnoliopsida</taxon>
        <taxon>eudicotyledons</taxon>
        <taxon>Gunneridae</taxon>
        <taxon>Pentapetalae</taxon>
        <taxon>rosids</taxon>
        <taxon>malvids</taxon>
        <taxon>Malvales</taxon>
        <taxon>Malvaceae</taxon>
        <taxon>Malvoideae</taxon>
        <taxon>Hibiscus</taxon>
    </lineage>
</organism>
<proteinExistence type="predicted"/>
<name>A0ABR2EIE6_9ROSI</name>
<dbReference type="EMBL" id="JBBPBM010000013">
    <property type="protein sequence ID" value="KAK8561774.1"/>
    <property type="molecule type" value="Genomic_DNA"/>
</dbReference>
<feature type="domain" description="RNase H type-1" evidence="1">
    <location>
        <begin position="57"/>
        <end position="128"/>
    </location>
</feature>
<comment type="caution">
    <text evidence="2">The sequence shown here is derived from an EMBL/GenBank/DDBJ whole genome shotgun (WGS) entry which is preliminary data.</text>
</comment>
<keyword evidence="3" id="KW-1185">Reference proteome</keyword>
<dbReference type="Proteomes" id="UP001472677">
    <property type="component" value="Unassembled WGS sequence"/>
</dbReference>
<accession>A0ABR2EIE6</accession>
<sequence length="161" mass="17848">MANVARDYFMSLFTSLGVDDCDSVLEGVSCCITDEMNHNLTRDFSVSEFWDAVKSMNSLKAAGEDGFQWVEVEGDSRAVVTKLLSASSDTSEISVLIGEAKGLAKNFRDCKLVFRNRGGNTVAHSLAHLRGELTTDTIWVEEAPWQIELLAAEDRRWLDPP</sequence>